<sequence>MESAASHNAEHTVEPAAVVCGADMRLVYLGRILIPNEVGDVYGVYEAPVRIQKIGQAIWLSGCTTAQVGLPLIPKNHFTWWPSEPHNRAALYTYGALRDIATQTRLTVEGFVSEVFVSRVKVLCPTYERTKEKIRDTLGKACENALHPAFHYSVVRRVLHGAHYEDAVEAERAQAGVSMQSPFGWRLTPPLFHDPLRSIHELMAGDAARPYVTPVPPCASSSGVRADAALTVFREIQRVNAGRLQYRRGVCAAAGFYHIPMVLFKAYERKYKHTSCFDALVQYVGGERLQEDKRQFLRLPAREEWGTSPPALLTCDDVPRSYIICDPDSLDREWSLRTAQGAQCCWNEVCVPGRVVTNLLLDIDLRAPGAPPTPEQRADIVESLAQLPAHIVRSVTGLPDPGSAGCVVVYHRPCEGKLSFRVLWKLPLQLCRWDTGGRLVREARRLSLAQRLPHLVQQAALVAADLGEGVSSLSHWYRRTFGVDVEDPCSWHCVRGEIPPPDRPFEVRTINGAHVLKAEAGASVHLRLMRAARRADLYVSAVDVGPYSHRKSVRLPLCDKPHNGGRFALHVVRSACFPGELQGFGRVPSDGLAAWTADDLRIFLPRLGNLEQLEKEEEGRQEDVQKQSVTLTEVNAEIALDRLRCSAGCNAYSRGNGILYTPQSRYCGLHKREHSDRHKHYYTAQSPDVLFLRCFVPAAQGEAQWLKLTWDPIRNTYFPRDWPTNISA</sequence>
<dbReference type="GeneID" id="5141246"/>
<proteinExistence type="predicted"/>
<evidence type="ECO:0000313" key="1">
    <source>
        <dbReference type="EMBL" id="AAD12285.1"/>
    </source>
</evidence>
<reference evidence="1 2" key="2">
    <citation type="journal article" date="2006" name="J. Gen. Virol.">
        <title>Genome sequences of two frog herpesviruses.</title>
        <authorList>
            <person name="Davison A.J."/>
            <person name="Cunningham C."/>
            <person name="Sauerbier W."/>
            <person name="McKinnell R.G."/>
        </authorList>
    </citation>
    <scope>NUCLEOTIDE SEQUENCE [LARGE SCALE GENOMIC DNA]</scope>
    <source>
        <strain evidence="1 2">McKinnell</strain>
    </source>
</reference>
<evidence type="ECO:0000313" key="2">
    <source>
        <dbReference type="Proteomes" id="UP000011238"/>
    </source>
</evidence>
<dbReference type="Proteomes" id="UP000011238">
    <property type="component" value="Segment"/>
</dbReference>
<reference evidence="1 2" key="1">
    <citation type="journal article" date="1999" name="J. Cancer Res. Clin. Oncol.">
        <title>Genomic studies of the Lucke tumor herpesvirus (RaHV-1).</title>
        <authorList>
            <person name="Davison A.J."/>
            <person name="Sauerbier W."/>
            <person name="Dolan A."/>
            <person name="Addison C."/>
            <person name="McKinnell R.G."/>
        </authorList>
    </citation>
    <scope>NUCLEOTIDE SEQUENCE [LARGE SCALE GENOMIC DNA]</scope>
    <source>
        <strain evidence="1 2">McKinnell</strain>
    </source>
</reference>
<dbReference type="KEGG" id="vg:5141246"/>
<name>Q9YQY0_9VIRU</name>
<organism evidence="2">
    <name type="scientific">Ranid herpesvirus 1</name>
    <name type="common">Lucke tumor herpesvirus</name>
    <dbReference type="NCBI Taxonomy" id="85655"/>
    <lineage>
        <taxon>Viruses</taxon>
        <taxon>Duplodnaviria</taxon>
        <taxon>Heunggongvirae</taxon>
        <taxon>Peploviricota</taxon>
        <taxon>Herviviricetes</taxon>
        <taxon>Herpesvirales</taxon>
        <taxon>Alloherpesviridae</taxon>
        <taxon>Batravirus</taxon>
        <taxon>Batravirus ranidallo1</taxon>
    </lineage>
</organism>
<keyword evidence="2" id="KW-1185">Reference proteome</keyword>
<dbReference type="EMBL" id="DQ665917">
    <property type="protein sequence ID" value="AAD12285.1"/>
    <property type="molecule type" value="Genomic_DNA"/>
</dbReference>
<accession>Q9YQY0</accession>
<protein>
    <submittedName>
        <fullName evidence="1">ORF87</fullName>
    </submittedName>
</protein>
<dbReference type="RefSeq" id="YP_656742.1">
    <property type="nucleotide sequence ID" value="NC_008211.1"/>
</dbReference>